<dbReference type="Pfam" id="PF25917">
    <property type="entry name" value="BSH_RND"/>
    <property type="match status" value="1"/>
</dbReference>
<dbReference type="GO" id="GO:0030313">
    <property type="term" value="C:cell envelope"/>
    <property type="evidence" value="ECO:0007669"/>
    <property type="project" value="UniProtKB-SubCell"/>
</dbReference>
<feature type="domain" description="Multidrug resistance protein MdtA-like barrel-sandwich hybrid" evidence="5">
    <location>
        <begin position="60"/>
        <end position="200"/>
    </location>
</feature>
<dbReference type="InterPro" id="IPR058626">
    <property type="entry name" value="MdtA-like_b-barrel"/>
</dbReference>
<protein>
    <submittedName>
        <fullName evidence="8">Acriflavine resistance protein E</fullName>
    </submittedName>
</protein>
<dbReference type="GO" id="GO:0005886">
    <property type="term" value="C:plasma membrane"/>
    <property type="evidence" value="ECO:0007669"/>
    <property type="project" value="TreeGrafter"/>
</dbReference>
<feature type="domain" description="Multidrug resistance protein MdtA-like C-terminal permuted SH3" evidence="7">
    <location>
        <begin position="297"/>
        <end position="357"/>
    </location>
</feature>
<dbReference type="GO" id="GO:0046677">
    <property type="term" value="P:response to antibiotic"/>
    <property type="evidence" value="ECO:0007669"/>
    <property type="project" value="TreeGrafter"/>
</dbReference>
<evidence type="ECO:0000259" key="6">
    <source>
        <dbReference type="Pfam" id="PF25944"/>
    </source>
</evidence>
<gene>
    <name evidence="8" type="ORF">AA20_07390</name>
</gene>
<evidence type="ECO:0000256" key="1">
    <source>
        <dbReference type="ARBA" id="ARBA00004196"/>
    </source>
</evidence>
<dbReference type="Pfam" id="PF25876">
    <property type="entry name" value="HH_MFP_RND"/>
    <property type="match status" value="1"/>
</dbReference>
<evidence type="ECO:0000259" key="5">
    <source>
        <dbReference type="Pfam" id="PF25917"/>
    </source>
</evidence>
<dbReference type="InterPro" id="IPR058627">
    <property type="entry name" value="MdtA-like_C"/>
</dbReference>
<dbReference type="SUPFAM" id="SSF111369">
    <property type="entry name" value="HlyD-like secretion proteins"/>
    <property type="match status" value="1"/>
</dbReference>
<evidence type="ECO:0000256" key="2">
    <source>
        <dbReference type="ARBA" id="ARBA00009477"/>
    </source>
</evidence>
<evidence type="ECO:0000256" key="3">
    <source>
        <dbReference type="SAM" id="Coils"/>
    </source>
</evidence>
<evidence type="ECO:0000259" key="4">
    <source>
        <dbReference type="Pfam" id="PF25876"/>
    </source>
</evidence>
<keyword evidence="3" id="KW-0175">Coiled coil</keyword>
<feature type="domain" description="Multidrug resistance protein MdtA-like alpha-helical hairpin" evidence="4">
    <location>
        <begin position="99"/>
        <end position="167"/>
    </location>
</feature>
<dbReference type="GO" id="GO:0015721">
    <property type="term" value="P:bile acid and bile salt transport"/>
    <property type="evidence" value="ECO:0007669"/>
    <property type="project" value="TreeGrafter"/>
</dbReference>
<feature type="domain" description="Multidrug resistance protein MdtA-like beta-barrel" evidence="6">
    <location>
        <begin position="206"/>
        <end position="291"/>
    </location>
</feature>
<evidence type="ECO:0000259" key="7">
    <source>
        <dbReference type="Pfam" id="PF25967"/>
    </source>
</evidence>
<dbReference type="Gene3D" id="2.40.30.170">
    <property type="match status" value="1"/>
</dbReference>
<dbReference type="GO" id="GO:0022857">
    <property type="term" value="F:transmembrane transporter activity"/>
    <property type="evidence" value="ECO:0007669"/>
    <property type="project" value="InterPro"/>
</dbReference>
<dbReference type="Gene3D" id="2.40.420.20">
    <property type="match status" value="1"/>
</dbReference>
<reference evidence="8 9" key="1">
    <citation type="submission" date="2014-01" db="EMBL/GenBank/DDBJ databases">
        <title>Development of a Comparative Genomic Fingerprinting Assay for High Resolution Genotyping of Arcobacter butzleri.</title>
        <authorList>
            <person name="Webb A.L."/>
            <person name="Inglis G.D."/>
            <person name="Kruczkiewicz P."/>
            <person name="Selinger L.B."/>
            <person name="Taboada E.N."/>
        </authorList>
    </citation>
    <scope>NUCLEOTIDE SEQUENCE [LARGE SCALE GENOMIC DNA]</scope>
    <source>
        <strain evidence="8 9">L348</strain>
    </source>
</reference>
<dbReference type="InterPro" id="IPR006143">
    <property type="entry name" value="RND_pump_MFP"/>
</dbReference>
<evidence type="ECO:0000313" key="9">
    <source>
        <dbReference type="Proteomes" id="UP000035514"/>
    </source>
</evidence>
<dbReference type="PANTHER" id="PTHR30158">
    <property type="entry name" value="ACRA/E-RELATED COMPONENT OF DRUG EFFLUX TRANSPORTER"/>
    <property type="match status" value="1"/>
</dbReference>
<name>A0A0G9JYI6_9BACT</name>
<dbReference type="NCBIfam" id="TIGR01730">
    <property type="entry name" value="RND_mfp"/>
    <property type="match status" value="1"/>
</dbReference>
<dbReference type="EMBL" id="JAIQ01000105">
    <property type="protein sequence ID" value="KLD99290.1"/>
    <property type="molecule type" value="Genomic_DNA"/>
</dbReference>
<dbReference type="Gene3D" id="2.40.50.100">
    <property type="match status" value="1"/>
</dbReference>
<proteinExistence type="inferred from homology"/>
<dbReference type="RefSeq" id="WP_046996832.1">
    <property type="nucleotide sequence ID" value="NZ_JAIQ01000105.1"/>
</dbReference>
<organism evidence="8 9">
    <name type="scientific">Aliarcobacter butzleri L348</name>
    <dbReference type="NCBI Taxonomy" id="1447256"/>
    <lineage>
        <taxon>Bacteria</taxon>
        <taxon>Pseudomonadati</taxon>
        <taxon>Campylobacterota</taxon>
        <taxon>Epsilonproteobacteria</taxon>
        <taxon>Campylobacterales</taxon>
        <taxon>Arcobacteraceae</taxon>
        <taxon>Aliarcobacter</taxon>
    </lineage>
</organism>
<comment type="subcellular location">
    <subcellularLocation>
        <location evidence="1">Cell envelope</location>
    </subcellularLocation>
</comment>
<dbReference type="PANTHER" id="PTHR30158:SF3">
    <property type="entry name" value="MULTIDRUG EFFLUX PUMP SUBUNIT ACRA-RELATED"/>
    <property type="match status" value="1"/>
</dbReference>
<comment type="caution">
    <text evidence="8">The sequence shown here is derived from an EMBL/GenBank/DDBJ whole genome shotgun (WGS) entry which is preliminary data.</text>
</comment>
<feature type="coiled-coil region" evidence="3">
    <location>
        <begin position="99"/>
        <end position="171"/>
    </location>
</feature>
<sequence>MLKQSKLLIITLLSLLFLGCENKSNDFKAQQIEVGIITLKEQTVALQQNLSGRVKAKLVSEVRPQISGIIKDRLFVEGSFVKQGDILYKIDEATYKATFNQAKASLESAKASLQTAQLKSQRYEELLKVDGISQQETDDAKANYLQAKALVEEKIAALESAKIDLERTEIKAPISGYIGISSVTKGALVSANQTDALTTIRDNSNVYVDLNQSQNELLALKKLLSKENIKKGNAEVTLTLSDNSIYPYKGILQLQEINVDENTGTVTLRAEFPNNEGLLLSGMFVRATIQSAVDSKAFLLPQQAVSRDSKANPIITIVNEDNSTKKQQIIIDRAIENYWLVTSGITSNDKIIIEGLNKINPKSIVKPIDVTSKYIKED</sequence>
<dbReference type="InterPro" id="IPR058624">
    <property type="entry name" value="MdtA-like_HH"/>
</dbReference>
<dbReference type="Gene3D" id="1.10.287.470">
    <property type="entry name" value="Helix hairpin bin"/>
    <property type="match status" value="1"/>
</dbReference>
<evidence type="ECO:0000313" key="8">
    <source>
        <dbReference type="EMBL" id="KLD99290.1"/>
    </source>
</evidence>
<dbReference type="AlphaFoldDB" id="A0A0G9JYI6"/>
<dbReference type="Pfam" id="PF25944">
    <property type="entry name" value="Beta-barrel_RND"/>
    <property type="match status" value="1"/>
</dbReference>
<dbReference type="Proteomes" id="UP000035514">
    <property type="component" value="Unassembled WGS sequence"/>
</dbReference>
<comment type="similarity">
    <text evidence="2">Belongs to the membrane fusion protein (MFP) (TC 8.A.1) family.</text>
</comment>
<dbReference type="PATRIC" id="fig|1447256.3.peg.1444"/>
<accession>A0A0G9JYI6</accession>
<dbReference type="Pfam" id="PF25967">
    <property type="entry name" value="RND-MFP_C"/>
    <property type="match status" value="1"/>
</dbReference>
<dbReference type="InterPro" id="IPR058625">
    <property type="entry name" value="MdtA-like_BSH"/>
</dbReference>
<dbReference type="PROSITE" id="PS51257">
    <property type="entry name" value="PROKAR_LIPOPROTEIN"/>
    <property type="match status" value="1"/>
</dbReference>